<evidence type="ECO:0000256" key="9">
    <source>
        <dbReference type="PIRSR" id="PIRSR601765-1"/>
    </source>
</evidence>
<dbReference type="SUPFAM" id="SSF53056">
    <property type="entry name" value="beta-carbonic anhydrase, cab"/>
    <property type="match status" value="1"/>
</dbReference>
<dbReference type="Pfam" id="PF00484">
    <property type="entry name" value="Pro_CA"/>
    <property type="match status" value="1"/>
</dbReference>
<feature type="binding site" evidence="9">
    <location>
        <position position="102"/>
    </location>
    <ligand>
        <name>Zn(2+)</name>
        <dbReference type="ChEBI" id="CHEBI:29105"/>
    </ligand>
</feature>
<evidence type="ECO:0000256" key="1">
    <source>
        <dbReference type="ARBA" id="ARBA00006217"/>
    </source>
</evidence>
<feature type="binding site" evidence="9">
    <location>
        <position position="43"/>
    </location>
    <ligand>
        <name>Zn(2+)</name>
        <dbReference type="ChEBI" id="CHEBI:29105"/>
    </ligand>
</feature>
<evidence type="ECO:0000256" key="8">
    <source>
        <dbReference type="ARBA" id="ARBA00082533"/>
    </source>
</evidence>
<feature type="binding site" evidence="9">
    <location>
        <position position="45"/>
    </location>
    <ligand>
        <name>Zn(2+)</name>
        <dbReference type="ChEBI" id="CHEBI:29105"/>
    </ligand>
</feature>
<proteinExistence type="inferred from homology"/>
<comment type="similarity">
    <text evidence="1">Belongs to the beta-class carbonic anhydrase family.</text>
</comment>
<dbReference type="NCBIfam" id="NF007756">
    <property type="entry name" value="PRK10437.1"/>
    <property type="match status" value="1"/>
</dbReference>
<dbReference type="RefSeq" id="WP_157584533.1">
    <property type="nucleotide sequence ID" value="NZ_WPIN01000003.1"/>
</dbReference>
<evidence type="ECO:0000256" key="5">
    <source>
        <dbReference type="ARBA" id="ARBA00023239"/>
    </source>
</evidence>
<dbReference type="CDD" id="cd00883">
    <property type="entry name" value="beta_CA_cladeA"/>
    <property type="match status" value="1"/>
</dbReference>
<dbReference type="Proteomes" id="UP000436006">
    <property type="component" value="Unassembled WGS sequence"/>
</dbReference>
<dbReference type="PROSITE" id="PS00704">
    <property type="entry name" value="PROK_CO2_ANHYDRASE_1"/>
    <property type="match status" value="1"/>
</dbReference>
<dbReference type="PANTHER" id="PTHR11002">
    <property type="entry name" value="CARBONIC ANHYDRASE"/>
    <property type="match status" value="1"/>
</dbReference>
<comment type="caution">
    <text evidence="10">The sequence shown here is derived from an EMBL/GenBank/DDBJ whole genome shotgun (WGS) entry which is preliminary data.</text>
</comment>
<evidence type="ECO:0000256" key="3">
    <source>
        <dbReference type="ARBA" id="ARBA00022723"/>
    </source>
</evidence>
<dbReference type="GO" id="GO:0004089">
    <property type="term" value="F:carbonate dehydratase activity"/>
    <property type="evidence" value="ECO:0007669"/>
    <property type="project" value="UniProtKB-EC"/>
</dbReference>
<evidence type="ECO:0000256" key="4">
    <source>
        <dbReference type="ARBA" id="ARBA00022833"/>
    </source>
</evidence>
<dbReference type="GO" id="GO:0015976">
    <property type="term" value="P:carbon utilization"/>
    <property type="evidence" value="ECO:0007669"/>
    <property type="project" value="InterPro"/>
</dbReference>
<protein>
    <recommendedName>
        <fullName evidence="6">Carbonic anhydrase 2</fullName>
        <ecNumber evidence="2">4.2.1.1</ecNumber>
    </recommendedName>
    <alternativeName>
        <fullName evidence="8">Carbonate dehydratase 2</fullName>
    </alternativeName>
</protein>
<comment type="cofactor">
    <cofactor evidence="9">
        <name>Zn(2+)</name>
        <dbReference type="ChEBI" id="CHEBI:29105"/>
    </cofactor>
    <text evidence="9">Binds 1 zinc ion per subunit.</text>
</comment>
<accession>A0A7K1S961</accession>
<dbReference type="Gene3D" id="3.40.1050.10">
    <property type="entry name" value="Carbonic anhydrase"/>
    <property type="match status" value="1"/>
</dbReference>
<keyword evidence="11" id="KW-1185">Reference proteome</keyword>
<name>A0A7K1S961_9BACT</name>
<evidence type="ECO:0000313" key="11">
    <source>
        <dbReference type="Proteomes" id="UP000436006"/>
    </source>
</evidence>
<sequence>MIRSFQQLFSNNKKWVEAKTQQTPDFFNKLAEGQRPKFLWIGCSDSRVPAEEITQVQPGDFFVHRNIANMVIHNDMSMLSVLDYAVNVLEVQHVIVCGHYGCGGVAAAMGNKQVGLIDNWLRYIKDVYRLHQDELNAIDNPTRRLNRLVELNIQEQVYGLSTTTIVQNAWSNGKPLLIHGLVYDLKTGLLKDLGLSHDSPSKIDDVYRLEPVVA</sequence>
<dbReference type="AlphaFoldDB" id="A0A7K1S961"/>
<dbReference type="EMBL" id="WPIN01000003">
    <property type="protein sequence ID" value="MVM30295.1"/>
    <property type="molecule type" value="Genomic_DNA"/>
</dbReference>
<dbReference type="FunFam" id="3.40.1050.10:FF:000001">
    <property type="entry name" value="Carbonic anhydrase"/>
    <property type="match status" value="1"/>
</dbReference>
<keyword evidence="5" id="KW-0456">Lyase</keyword>
<feature type="binding site" evidence="9">
    <location>
        <position position="99"/>
    </location>
    <ligand>
        <name>Zn(2+)</name>
        <dbReference type="ChEBI" id="CHEBI:29105"/>
    </ligand>
</feature>
<keyword evidence="4 9" id="KW-0862">Zinc</keyword>
<dbReference type="EC" id="4.2.1.1" evidence="2"/>
<evidence type="ECO:0000256" key="2">
    <source>
        <dbReference type="ARBA" id="ARBA00012925"/>
    </source>
</evidence>
<dbReference type="InterPro" id="IPR001765">
    <property type="entry name" value="Carbonic_anhydrase"/>
</dbReference>
<organism evidence="10 11">
    <name type="scientific">Spirosoma arboris</name>
    <dbReference type="NCBI Taxonomy" id="2682092"/>
    <lineage>
        <taxon>Bacteria</taxon>
        <taxon>Pseudomonadati</taxon>
        <taxon>Bacteroidota</taxon>
        <taxon>Cytophagia</taxon>
        <taxon>Cytophagales</taxon>
        <taxon>Cytophagaceae</taxon>
        <taxon>Spirosoma</taxon>
    </lineage>
</organism>
<evidence type="ECO:0000256" key="7">
    <source>
        <dbReference type="ARBA" id="ARBA00048348"/>
    </source>
</evidence>
<dbReference type="InterPro" id="IPR015892">
    <property type="entry name" value="Carbonic_anhydrase_CS"/>
</dbReference>
<evidence type="ECO:0000256" key="6">
    <source>
        <dbReference type="ARBA" id="ARBA00039351"/>
    </source>
</evidence>
<keyword evidence="3 9" id="KW-0479">Metal-binding</keyword>
<gene>
    <name evidence="10" type="ORF">GO755_09640</name>
</gene>
<dbReference type="InterPro" id="IPR036874">
    <property type="entry name" value="Carbonic_anhydrase_sf"/>
</dbReference>
<dbReference type="PANTHER" id="PTHR11002:SF76">
    <property type="entry name" value="CARBONIC ANHYDRASE"/>
    <property type="match status" value="1"/>
</dbReference>
<comment type="catalytic activity">
    <reaction evidence="7">
        <text>hydrogencarbonate + H(+) = CO2 + H2O</text>
        <dbReference type="Rhea" id="RHEA:10748"/>
        <dbReference type="ChEBI" id="CHEBI:15377"/>
        <dbReference type="ChEBI" id="CHEBI:15378"/>
        <dbReference type="ChEBI" id="CHEBI:16526"/>
        <dbReference type="ChEBI" id="CHEBI:17544"/>
        <dbReference type="EC" id="4.2.1.1"/>
    </reaction>
</comment>
<reference evidence="10 11" key="1">
    <citation type="submission" date="2019-12" db="EMBL/GenBank/DDBJ databases">
        <title>Spirosoma sp. HMF4905 genome sequencing and assembly.</title>
        <authorList>
            <person name="Kang H."/>
            <person name="Cha I."/>
            <person name="Kim H."/>
            <person name="Joh K."/>
        </authorList>
    </citation>
    <scope>NUCLEOTIDE SEQUENCE [LARGE SCALE GENOMIC DNA]</scope>
    <source>
        <strain evidence="10 11">HMF4905</strain>
    </source>
</reference>
<dbReference type="SMART" id="SM00947">
    <property type="entry name" value="Pro_CA"/>
    <property type="match status" value="1"/>
</dbReference>
<dbReference type="GO" id="GO:0008270">
    <property type="term" value="F:zinc ion binding"/>
    <property type="evidence" value="ECO:0007669"/>
    <property type="project" value="InterPro"/>
</dbReference>
<evidence type="ECO:0000313" key="10">
    <source>
        <dbReference type="EMBL" id="MVM30295.1"/>
    </source>
</evidence>